<gene>
    <name evidence="1" type="ORF">G4L40_03260</name>
</gene>
<name>A0ABX0IEG2_9FLAO</name>
<comment type="caution">
    <text evidence="1">The sequence shown here is derived from an EMBL/GenBank/DDBJ whole genome shotgun (WGS) entry which is preliminary data.</text>
</comment>
<evidence type="ECO:0000313" key="1">
    <source>
        <dbReference type="EMBL" id="NHM03721.1"/>
    </source>
</evidence>
<protein>
    <submittedName>
        <fullName evidence="1">Uncharacterized protein</fullName>
    </submittedName>
</protein>
<reference evidence="1 2" key="1">
    <citation type="submission" date="2020-02" db="EMBL/GenBank/DDBJ databases">
        <authorList>
            <person name="Chen W.-M."/>
        </authorList>
    </citation>
    <scope>NUCLEOTIDE SEQUENCE [LARGE SCALE GENOMIC DNA]</scope>
    <source>
        <strain evidence="1 2">TWA-26</strain>
    </source>
</reference>
<organism evidence="1 2">
    <name type="scientific">Flavobacterium celericrescens</name>
    <dbReference type="NCBI Taxonomy" id="2709780"/>
    <lineage>
        <taxon>Bacteria</taxon>
        <taxon>Pseudomonadati</taxon>
        <taxon>Bacteroidota</taxon>
        <taxon>Flavobacteriia</taxon>
        <taxon>Flavobacteriales</taxon>
        <taxon>Flavobacteriaceae</taxon>
        <taxon>Flavobacterium</taxon>
    </lineage>
</organism>
<keyword evidence="2" id="KW-1185">Reference proteome</keyword>
<dbReference type="RefSeq" id="WP_166235734.1">
    <property type="nucleotide sequence ID" value="NZ_JAAJBV010000002.1"/>
</dbReference>
<dbReference type="EMBL" id="JAAJBV010000002">
    <property type="protein sequence ID" value="NHM03721.1"/>
    <property type="molecule type" value="Genomic_DNA"/>
</dbReference>
<proteinExistence type="predicted"/>
<dbReference type="Proteomes" id="UP000761423">
    <property type="component" value="Unassembled WGS sequence"/>
</dbReference>
<sequence>MRKLIVLFFLITNIVFSQSTKKQELIKKLTESTCTCTNKAKIEPSKLKVTLGLCMLEAINANKAEVFKVYNKKSIDSELIENVGEDIGGEMMDICPEIMEKLLNDEELMNEIAEDNGIDVSAEDEEDLNISGTFTETKIDGYLYVVVKESSGKINHFVILQSFDNVFLITDKVLKANDLIKVSYYEAELYDPKLNKFITQKVATDIVKN</sequence>
<accession>A0ABX0IEG2</accession>
<evidence type="ECO:0000313" key="2">
    <source>
        <dbReference type="Proteomes" id="UP000761423"/>
    </source>
</evidence>